<name>A0A090YX19_9BACI</name>
<accession>A0A090YX19</accession>
<dbReference type="PATRIC" id="fig|1405.8.peg.1388"/>
<organism evidence="13 15">
    <name type="scientific">Bacillus clarus</name>
    <dbReference type="NCBI Taxonomy" id="2338372"/>
    <lineage>
        <taxon>Bacteria</taxon>
        <taxon>Bacillati</taxon>
        <taxon>Bacillota</taxon>
        <taxon>Bacilli</taxon>
        <taxon>Bacillales</taxon>
        <taxon>Bacillaceae</taxon>
        <taxon>Bacillus</taxon>
        <taxon>Bacillus cereus group</taxon>
    </lineage>
</organism>
<evidence type="ECO:0000256" key="4">
    <source>
        <dbReference type="ARBA" id="ARBA00015100"/>
    </source>
</evidence>
<keyword evidence="5 12" id="KW-0808">Transferase</keyword>
<reference evidence="14 16" key="2">
    <citation type="submission" date="2018-08" db="EMBL/GenBank/DDBJ databases">
        <title>Bacillus clarus sp. nov. strain PS00077A.</title>
        <authorList>
            <person name="Mendez Acevedo M."/>
            <person name="Carroll L."/>
            <person name="Mukherjee M."/>
            <person name="Wiedmann M."/>
            <person name="Kovac J."/>
        </authorList>
    </citation>
    <scope>NUCLEOTIDE SEQUENCE [LARGE SCALE GENOMIC DNA]</scope>
    <source>
        <strain evidence="14 16">PS00077A</strain>
    </source>
</reference>
<keyword evidence="8" id="KW-0414">Isoprene biosynthesis</keyword>
<evidence type="ECO:0000313" key="16">
    <source>
        <dbReference type="Proteomes" id="UP000264294"/>
    </source>
</evidence>
<dbReference type="eggNOG" id="COG0142">
    <property type="taxonomic scope" value="Bacteria"/>
</dbReference>
<evidence type="ECO:0000313" key="14">
    <source>
        <dbReference type="EMBL" id="RFT67216.1"/>
    </source>
</evidence>
<keyword evidence="7" id="KW-0460">Magnesium</keyword>
<dbReference type="STRING" id="1405.B7492_22150"/>
<dbReference type="SFLD" id="SFLDG01017">
    <property type="entry name" value="Polyprenyl_Transferase_Like"/>
    <property type="match status" value="1"/>
</dbReference>
<dbReference type="SUPFAM" id="SSF48576">
    <property type="entry name" value="Terpenoid synthases"/>
    <property type="match status" value="1"/>
</dbReference>
<evidence type="ECO:0000256" key="2">
    <source>
        <dbReference type="ARBA" id="ARBA00006706"/>
    </source>
</evidence>
<evidence type="ECO:0000256" key="1">
    <source>
        <dbReference type="ARBA" id="ARBA00001946"/>
    </source>
</evidence>
<evidence type="ECO:0000256" key="3">
    <source>
        <dbReference type="ARBA" id="ARBA00012439"/>
    </source>
</evidence>
<comment type="cofactor">
    <cofactor evidence="1">
        <name>Mg(2+)</name>
        <dbReference type="ChEBI" id="CHEBI:18420"/>
    </cofactor>
</comment>
<protein>
    <recommendedName>
        <fullName evidence="4">Farnesyl diphosphate synthase</fullName>
        <ecNumber evidence="3">2.5.1.10</ecNumber>
    </recommendedName>
    <alternativeName>
        <fullName evidence="10">(2E,6E)-farnesyl diphosphate synthase</fullName>
    </alternativeName>
    <alternativeName>
        <fullName evidence="9">Geranyltranstransferase</fullName>
    </alternativeName>
</protein>
<dbReference type="RefSeq" id="WP_042979791.1">
    <property type="nucleotide sequence ID" value="NZ_JMQC01000008.1"/>
</dbReference>
<dbReference type="SFLD" id="SFLDS00005">
    <property type="entry name" value="Isoprenoid_Synthase_Type_I"/>
    <property type="match status" value="1"/>
</dbReference>
<keyword evidence="6" id="KW-0479">Metal-binding</keyword>
<evidence type="ECO:0000256" key="5">
    <source>
        <dbReference type="ARBA" id="ARBA00022679"/>
    </source>
</evidence>
<dbReference type="PANTHER" id="PTHR43281:SF1">
    <property type="entry name" value="FARNESYL DIPHOSPHATE SYNTHASE"/>
    <property type="match status" value="1"/>
</dbReference>
<dbReference type="Proteomes" id="UP000264294">
    <property type="component" value="Unassembled WGS sequence"/>
</dbReference>
<dbReference type="GO" id="GO:0046872">
    <property type="term" value="F:metal ion binding"/>
    <property type="evidence" value="ECO:0007669"/>
    <property type="project" value="UniProtKB-KW"/>
</dbReference>
<evidence type="ECO:0000256" key="11">
    <source>
        <dbReference type="ARBA" id="ARBA00049399"/>
    </source>
</evidence>
<dbReference type="AlphaFoldDB" id="A0A090YX19"/>
<dbReference type="GO" id="GO:0016114">
    <property type="term" value="P:terpenoid biosynthetic process"/>
    <property type="evidence" value="ECO:0007669"/>
    <property type="project" value="UniProtKB-ARBA"/>
</dbReference>
<dbReference type="Pfam" id="PF00348">
    <property type="entry name" value="polyprenyl_synt"/>
    <property type="match status" value="1"/>
</dbReference>
<evidence type="ECO:0000256" key="12">
    <source>
        <dbReference type="RuleBase" id="RU004466"/>
    </source>
</evidence>
<dbReference type="NCBIfam" id="NF045485">
    <property type="entry name" value="FPPsyn"/>
    <property type="match status" value="1"/>
</dbReference>
<dbReference type="Gene3D" id="1.10.600.10">
    <property type="entry name" value="Farnesyl Diphosphate Synthase"/>
    <property type="match status" value="1"/>
</dbReference>
<dbReference type="PROSITE" id="PS00444">
    <property type="entry name" value="POLYPRENYL_SYNTHASE_2"/>
    <property type="match status" value="1"/>
</dbReference>
<evidence type="ECO:0000256" key="7">
    <source>
        <dbReference type="ARBA" id="ARBA00022842"/>
    </source>
</evidence>
<dbReference type="FunFam" id="1.10.600.10:FF:000001">
    <property type="entry name" value="Geranylgeranyl diphosphate synthase"/>
    <property type="match status" value="1"/>
</dbReference>
<dbReference type="InterPro" id="IPR033749">
    <property type="entry name" value="Polyprenyl_synt_CS"/>
</dbReference>
<proteinExistence type="inferred from homology"/>
<evidence type="ECO:0000256" key="10">
    <source>
        <dbReference type="ARBA" id="ARBA00032873"/>
    </source>
</evidence>
<dbReference type="PANTHER" id="PTHR43281">
    <property type="entry name" value="FARNESYL DIPHOSPHATE SYNTHASE"/>
    <property type="match status" value="1"/>
</dbReference>
<dbReference type="EMBL" id="JMQC01000008">
    <property type="protein sequence ID" value="KFN02593.1"/>
    <property type="molecule type" value="Genomic_DNA"/>
</dbReference>
<dbReference type="Proteomes" id="UP000029389">
    <property type="component" value="Unassembled WGS sequence"/>
</dbReference>
<dbReference type="EC" id="2.5.1.10" evidence="3"/>
<comment type="similarity">
    <text evidence="2 12">Belongs to the FPP/GGPP synthase family.</text>
</comment>
<gene>
    <name evidence="14" type="ORF">D0U04_08890</name>
    <name evidence="13" type="ORF">DJ93_1207</name>
</gene>
<dbReference type="InterPro" id="IPR053378">
    <property type="entry name" value="Prenyl_diphosphate_synthase"/>
</dbReference>
<evidence type="ECO:0000256" key="6">
    <source>
        <dbReference type="ARBA" id="ARBA00022723"/>
    </source>
</evidence>
<reference evidence="13 15" key="1">
    <citation type="submission" date="2014-04" db="EMBL/GenBank/DDBJ databases">
        <authorList>
            <person name="Bishop-Lilly K.A."/>
            <person name="Broomall S.M."/>
            <person name="Chain P.S."/>
            <person name="Chertkov O."/>
            <person name="Coyne S.R."/>
            <person name="Daligault H.E."/>
            <person name="Davenport K.W."/>
            <person name="Erkkila T."/>
            <person name="Frey K.G."/>
            <person name="Gibbons H.S."/>
            <person name="Gu W."/>
            <person name="Jaissle J."/>
            <person name="Johnson S.L."/>
            <person name="Koroleva G.I."/>
            <person name="Ladner J.T."/>
            <person name="Lo C.-C."/>
            <person name="Minogue T.D."/>
            <person name="Munk C."/>
            <person name="Palacios G.F."/>
            <person name="Redden C.L."/>
            <person name="Rosenzweig C.N."/>
            <person name="Scholz M.B."/>
            <person name="Teshima H."/>
            <person name="Xu Y."/>
        </authorList>
    </citation>
    <scope>NUCLEOTIDE SEQUENCE [LARGE SCALE GENOMIC DNA]</scope>
    <source>
        <strain evidence="13 15">BHP</strain>
    </source>
</reference>
<keyword evidence="16" id="KW-1185">Reference proteome</keyword>
<dbReference type="InterPro" id="IPR008949">
    <property type="entry name" value="Isoprenoid_synthase_dom_sf"/>
</dbReference>
<dbReference type="GO" id="GO:0004337">
    <property type="term" value="F:(2E,6E)-farnesyl diphosphate synthase activity"/>
    <property type="evidence" value="ECO:0007669"/>
    <property type="project" value="UniProtKB-EC"/>
</dbReference>
<dbReference type="InterPro" id="IPR000092">
    <property type="entry name" value="Polyprenyl_synt"/>
</dbReference>
<sequence length="297" mass="32821">MAYVAFDTFVKESKTFVEEKLVSYANELQCPNVLREAMAYSLEAGGKRLRPLLLFATLQVFGKERDLGIGAACALEMIHTYSLIHDDLPCMDDDDLRRGKPTNHKVFGEAMAVLAGDGLLTYAFQVVTAYEHREIAPDKKLRLALELAKAAGPEGMVAGQVADMEAEGKRLTRNELEYIHKHKTGRLLEYAVLAGAILAGATQEQEEKLLSFAKYIGLAFQIRDDILDVEGTEEEIGKPIGSDASNEKSTYTTLFTIDEAKSILEETIAKAKDAIAPLQLQDEYLLSICDLIAKRNN</sequence>
<dbReference type="EMBL" id="QVOD01000008">
    <property type="protein sequence ID" value="RFT67216.1"/>
    <property type="molecule type" value="Genomic_DNA"/>
</dbReference>
<evidence type="ECO:0000256" key="9">
    <source>
        <dbReference type="ARBA" id="ARBA00032380"/>
    </source>
</evidence>
<dbReference type="CDD" id="cd00685">
    <property type="entry name" value="Trans_IPPS_HT"/>
    <property type="match status" value="1"/>
</dbReference>
<evidence type="ECO:0000313" key="15">
    <source>
        <dbReference type="Proteomes" id="UP000029389"/>
    </source>
</evidence>
<comment type="catalytic activity">
    <reaction evidence="11">
        <text>isopentenyl diphosphate + (2E)-geranyl diphosphate = (2E,6E)-farnesyl diphosphate + diphosphate</text>
        <dbReference type="Rhea" id="RHEA:19361"/>
        <dbReference type="ChEBI" id="CHEBI:33019"/>
        <dbReference type="ChEBI" id="CHEBI:58057"/>
        <dbReference type="ChEBI" id="CHEBI:128769"/>
        <dbReference type="ChEBI" id="CHEBI:175763"/>
        <dbReference type="EC" id="2.5.1.10"/>
    </reaction>
</comment>
<evidence type="ECO:0000313" key="13">
    <source>
        <dbReference type="EMBL" id="KFN02593.1"/>
    </source>
</evidence>
<dbReference type="GO" id="GO:0005737">
    <property type="term" value="C:cytoplasm"/>
    <property type="evidence" value="ECO:0007669"/>
    <property type="project" value="UniProtKB-ARBA"/>
</dbReference>
<comment type="caution">
    <text evidence="13">The sequence shown here is derived from an EMBL/GenBank/DDBJ whole genome shotgun (WGS) entry which is preliminary data.</text>
</comment>
<dbReference type="PROSITE" id="PS00723">
    <property type="entry name" value="POLYPRENYL_SYNTHASE_1"/>
    <property type="match status" value="1"/>
</dbReference>
<evidence type="ECO:0000256" key="8">
    <source>
        <dbReference type="ARBA" id="ARBA00023229"/>
    </source>
</evidence>